<evidence type="ECO:0000313" key="3">
    <source>
        <dbReference type="Proteomes" id="UP000094236"/>
    </source>
</evidence>
<dbReference type="AlphaFoldDB" id="A0A1E4TXV0"/>
<feature type="region of interest" description="Disordered" evidence="1">
    <location>
        <begin position="1"/>
        <end position="70"/>
    </location>
</feature>
<protein>
    <submittedName>
        <fullName evidence="2">Uncharacterized protein</fullName>
    </submittedName>
</protein>
<keyword evidence="3" id="KW-1185">Reference proteome</keyword>
<proteinExistence type="predicted"/>
<name>A0A1E4TXV0_PACTA</name>
<reference evidence="3" key="1">
    <citation type="submission" date="2016-05" db="EMBL/GenBank/DDBJ databases">
        <title>Comparative genomics of biotechnologically important yeasts.</title>
        <authorList>
            <consortium name="DOE Joint Genome Institute"/>
            <person name="Riley R."/>
            <person name="Haridas S."/>
            <person name="Wolfe K.H."/>
            <person name="Lopes M.R."/>
            <person name="Hittinger C.T."/>
            <person name="Goker M."/>
            <person name="Salamov A."/>
            <person name="Wisecaver J."/>
            <person name="Long T.M."/>
            <person name="Aerts A.L."/>
            <person name="Barry K."/>
            <person name="Choi C."/>
            <person name="Clum A."/>
            <person name="Coughlan A.Y."/>
            <person name="Deshpande S."/>
            <person name="Douglass A.P."/>
            <person name="Hanson S.J."/>
            <person name="Klenk H.-P."/>
            <person name="Labutti K."/>
            <person name="Lapidus A."/>
            <person name="Lindquist E."/>
            <person name="Lipzen A."/>
            <person name="Meier-Kolthoff J.P."/>
            <person name="Ohm R.A."/>
            <person name="Otillar R.P."/>
            <person name="Pangilinan J."/>
            <person name="Peng Y."/>
            <person name="Rokas A."/>
            <person name="Rosa C.A."/>
            <person name="Scheuner C."/>
            <person name="Sibirny A.A."/>
            <person name="Slot J.C."/>
            <person name="Stielow J.B."/>
            <person name="Sun H."/>
            <person name="Kurtzman C.P."/>
            <person name="Blackwell M."/>
            <person name="Grigoriev I.V."/>
            <person name="Jeffries T.W."/>
        </authorList>
    </citation>
    <scope>NUCLEOTIDE SEQUENCE [LARGE SCALE GENOMIC DNA]</scope>
    <source>
        <strain evidence="3">NRRL Y-2460</strain>
    </source>
</reference>
<gene>
    <name evidence="2" type="ORF">PACTADRAFT_15126</name>
</gene>
<feature type="compositionally biased region" description="Low complexity" evidence="1">
    <location>
        <begin position="1"/>
        <end position="12"/>
    </location>
</feature>
<dbReference type="OrthoDB" id="4016732at2759"/>
<evidence type="ECO:0000313" key="2">
    <source>
        <dbReference type="EMBL" id="ODV96590.1"/>
    </source>
</evidence>
<sequence>MNSTSDSSSRNNGSGGSIQRLDSGFFQERAPASASASAQPQQHQAAAYNSNDGDDNNNGGDRNNITGDYYRETTPLNYNYAETLHQQLILNTLENQDHVLLHSILSNISTNEYKHQLKLKLCGKE</sequence>
<accession>A0A1E4TXV0</accession>
<evidence type="ECO:0000256" key="1">
    <source>
        <dbReference type="SAM" id="MobiDB-lite"/>
    </source>
</evidence>
<organism evidence="2 3">
    <name type="scientific">Pachysolen tannophilus NRRL Y-2460</name>
    <dbReference type="NCBI Taxonomy" id="669874"/>
    <lineage>
        <taxon>Eukaryota</taxon>
        <taxon>Fungi</taxon>
        <taxon>Dikarya</taxon>
        <taxon>Ascomycota</taxon>
        <taxon>Saccharomycotina</taxon>
        <taxon>Pichiomycetes</taxon>
        <taxon>Pachysolenaceae</taxon>
        <taxon>Pachysolen</taxon>
    </lineage>
</organism>
<dbReference type="EMBL" id="KV454012">
    <property type="protein sequence ID" value="ODV96590.1"/>
    <property type="molecule type" value="Genomic_DNA"/>
</dbReference>
<feature type="compositionally biased region" description="Low complexity" evidence="1">
    <location>
        <begin position="30"/>
        <end position="68"/>
    </location>
</feature>
<dbReference type="Proteomes" id="UP000094236">
    <property type="component" value="Unassembled WGS sequence"/>
</dbReference>